<organism evidence="4 5">
    <name type="scientific">Botryobasidium botryosum (strain FD-172 SS1)</name>
    <dbReference type="NCBI Taxonomy" id="930990"/>
    <lineage>
        <taxon>Eukaryota</taxon>
        <taxon>Fungi</taxon>
        <taxon>Dikarya</taxon>
        <taxon>Basidiomycota</taxon>
        <taxon>Agaricomycotina</taxon>
        <taxon>Agaricomycetes</taxon>
        <taxon>Cantharellales</taxon>
        <taxon>Botryobasidiaceae</taxon>
        <taxon>Botryobasidium</taxon>
    </lineage>
</organism>
<dbReference type="Proteomes" id="UP000027195">
    <property type="component" value="Unassembled WGS sequence"/>
</dbReference>
<dbReference type="SUPFAM" id="SSF53335">
    <property type="entry name" value="S-adenosyl-L-methionine-dependent methyltransferases"/>
    <property type="match status" value="1"/>
</dbReference>
<keyword evidence="3" id="KW-0472">Membrane</keyword>
<evidence type="ECO:0000313" key="5">
    <source>
        <dbReference type="Proteomes" id="UP000027195"/>
    </source>
</evidence>
<feature type="transmembrane region" description="Helical" evidence="3">
    <location>
        <begin position="229"/>
        <end position="246"/>
    </location>
</feature>
<feature type="compositionally biased region" description="Low complexity" evidence="2">
    <location>
        <begin position="1"/>
        <end position="13"/>
    </location>
</feature>
<dbReference type="OrthoDB" id="2016285at2759"/>
<dbReference type="InParanoid" id="A0A067N8H4"/>
<dbReference type="GO" id="GO:0006596">
    <property type="term" value="P:polyamine biosynthetic process"/>
    <property type="evidence" value="ECO:0007669"/>
    <property type="project" value="UniProtKB-KW"/>
</dbReference>
<name>A0A067N8H4_BOTB1</name>
<gene>
    <name evidence="4" type="ORF">BOTBODRAFT_27508</name>
</gene>
<evidence type="ECO:0008006" key="6">
    <source>
        <dbReference type="Google" id="ProtNLM"/>
    </source>
</evidence>
<evidence type="ECO:0000256" key="1">
    <source>
        <dbReference type="ARBA" id="ARBA00023115"/>
    </source>
</evidence>
<accession>A0A067N8H4</accession>
<keyword evidence="3" id="KW-0812">Transmembrane</keyword>
<dbReference type="PANTHER" id="PTHR43317:SF1">
    <property type="entry name" value="THERMOSPERMINE SYNTHASE ACAULIS5"/>
    <property type="match status" value="1"/>
</dbReference>
<evidence type="ECO:0000256" key="2">
    <source>
        <dbReference type="SAM" id="MobiDB-lite"/>
    </source>
</evidence>
<dbReference type="InterPro" id="IPR029063">
    <property type="entry name" value="SAM-dependent_MTases_sf"/>
</dbReference>
<protein>
    <recommendedName>
        <fullName evidence="6">PABS domain-containing protein</fullName>
    </recommendedName>
</protein>
<evidence type="ECO:0000313" key="4">
    <source>
        <dbReference type="EMBL" id="KDQ20086.1"/>
    </source>
</evidence>
<dbReference type="AlphaFoldDB" id="A0A067N8H4"/>
<proteinExistence type="predicted"/>
<dbReference type="HOGENOM" id="CLU_017511_1_0_1"/>
<reference evidence="5" key="1">
    <citation type="journal article" date="2014" name="Proc. Natl. Acad. Sci. U.S.A.">
        <title>Extensive sampling of basidiomycete genomes demonstrates inadequacy of the white-rot/brown-rot paradigm for wood decay fungi.</title>
        <authorList>
            <person name="Riley R."/>
            <person name="Salamov A.A."/>
            <person name="Brown D.W."/>
            <person name="Nagy L.G."/>
            <person name="Floudas D."/>
            <person name="Held B.W."/>
            <person name="Levasseur A."/>
            <person name="Lombard V."/>
            <person name="Morin E."/>
            <person name="Otillar R."/>
            <person name="Lindquist E.A."/>
            <person name="Sun H."/>
            <person name="LaButti K.M."/>
            <person name="Schmutz J."/>
            <person name="Jabbour D."/>
            <person name="Luo H."/>
            <person name="Baker S.E."/>
            <person name="Pisabarro A.G."/>
            <person name="Walton J.D."/>
            <person name="Blanchette R.A."/>
            <person name="Henrissat B."/>
            <person name="Martin F."/>
            <person name="Cullen D."/>
            <person name="Hibbett D.S."/>
            <person name="Grigoriev I.V."/>
        </authorList>
    </citation>
    <scope>NUCLEOTIDE SEQUENCE [LARGE SCALE GENOMIC DNA]</scope>
    <source>
        <strain evidence="5">FD-172 SS1</strain>
    </source>
</reference>
<keyword evidence="1" id="KW-0620">Polyamine biosynthesis</keyword>
<dbReference type="Gene3D" id="3.40.50.150">
    <property type="entry name" value="Vaccinia Virus protein VP39"/>
    <property type="match status" value="1"/>
</dbReference>
<dbReference type="PANTHER" id="PTHR43317">
    <property type="entry name" value="THERMOSPERMINE SYNTHASE ACAULIS5"/>
    <property type="match status" value="1"/>
</dbReference>
<keyword evidence="5" id="KW-1185">Reference proteome</keyword>
<keyword evidence="3" id="KW-1133">Transmembrane helix</keyword>
<evidence type="ECO:0000256" key="3">
    <source>
        <dbReference type="SAM" id="Phobius"/>
    </source>
</evidence>
<dbReference type="EMBL" id="KL198018">
    <property type="protein sequence ID" value="KDQ20086.1"/>
    <property type="molecule type" value="Genomic_DNA"/>
</dbReference>
<sequence length="588" mass="63618">MSSKNSKSSTKPSAHTKDAAQVVGPGIPPSVLSVLAKSLLLMGGISVANIACQLSLHPLYGSIPTSTHFDNIMLASALFSTFIPSFSEAGHLSGIAALLALAPVTAFRIGSSTARYGDPLWGPVLTHLALTAPIDTLGVSLIRKWAIQLVSDSPNIAFKSGLRLAIFFALKTVENILWKRLPIGGRVDSSNLFYGSSALFAIGALASIVLSSVPAAGTKGVKRHAQGKAGILSIVGLLAPIILGLFTSTQPPYSHPEYPYLTANGTINVLARTQGVTGTIVIAEDVKMSLRYMRCDHSLLGGRWVIKAPTGDSLSESIYATFVLQDAVRLVKRSKVPKGEPERALTIGLGVGIGAAAFTERSIQTTIVEIDPAVYTYAREFFDLPEPHAVYLEDARGWVRERAGVIPESERFDYVVHDCFSGGSVPMHMFASEFWSDLKGVIKPDGVVAVNFAGVLVSDASRSILATLLRSFAQCRIFHDGDVDSGEELKPSGFINIIIFCTPSADSFEFRASDESDYLGSYMRQILLSSLPRREIDIKMIRGDESPADEKWILSDTHNPLEEWQRASAMEHWKIMRTVLPAHAWEAY</sequence>
<feature type="region of interest" description="Disordered" evidence="2">
    <location>
        <begin position="1"/>
        <end position="22"/>
    </location>
</feature>
<feature type="transmembrane region" description="Helical" evidence="3">
    <location>
        <begin position="198"/>
        <end position="217"/>
    </location>
</feature>
<dbReference type="NCBIfam" id="NF037959">
    <property type="entry name" value="MFS_SpdSyn"/>
    <property type="match status" value="1"/>
</dbReference>